<organism evidence="1 2">
    <name type="scientific">Sellimonas caecigallum</name>
    <dbReference type="NCBI Taxonomy" id="2592333"/>
    <lineage>
        <taxon>Bacteria</taxon>
        <taxon>Bacillati</taxon>
        <taxon>Bacillota</taxon>
        <taxon>Clostridia</taxon>
        <taxon>Lachnospirales</taxon>
        <taxon>Lachnospiraceae</taxon>
        <taxon>Sellimonas</taxon>
    </lineage>
</organism>
<reference evidence="1 2" key="1">
    <citation type="journal article" date="2020" name="New Microbes New Infect">
        <title>Sellimonas caecigallum sp. nov., description and genome sequence of a new member of the Sellimonas genus isolated from the cecum of feral chicken.</title>
        <authorList>
            <person name="Wongkuna S."/>
            <person name="Ghimire S."/>
            <person name="Antony L."/>
            <person name="Chankhamhaengdecha S."/>
            <person name="Janvilisri T."/>
            <person name="Scaria J."/>
        </authorList>
    </citation>
    <scope>NUCLEOTIDE SEQUENCE [LARGE SCALE GENOMIC DNA]</scope>
    <source>
        <strain evidence="1 2">SW451</strain>
    </source>
</reference>
<evidence type="ECO:0000313" key="2">
    <source>
        <dbReference type="Proteomes" id="UP000779049"/>
    </source>
</evidence>
<dbReference type="Pfam" id="PF18988">
    <property type="entry name" value="DUF5721"/>
    <property type="match status" value="1"/>
</dbReference>
<comment type="caution">
    <text evidence="1">The sequence shown here is derived from an EMBL/GenBank/DDBJ whole genome shotgun (WGS) entry which is preliminary data.</text>
</comment>
<protein>
    <submittedName>
        <fullName evidence="1">Uncharacterized protein</fullName>
    </submittedName>
</protein>
<dbReference type="RefSeq" id="WP_087200960.1">
    <property type="nucleotide sequence ID" value="NZ_CP173660.1"/>
</dbReference>
<evidence type="ECO:0000313" key="1">
    <source>
        <dbReference type="EMBL" id="MBY0757959.1"/>
    </source>
</evidence>
<dbReference type="EMBL" id="VIRV01000001">
    <property type="protein sequence ID" value="MBY0757959.1"/>
    <property type="molecule type" value="Genomic_DNA"/>
</dbReference>
<gene>
    <name evidence="1" type="ORF">FLB61_02395</name>
</gene>
<sequence length="163" mass="19087">MNSYHMNTKKCMSALLLSDAFDSFSFIEGEITTFCTFQIDGTYHPSFYGDTAETPDERQIRWKQIREYCFSLIKGKQTPLHFRLIFSLPPENIRKLLETEGLPLRPGDVKGLYLNFKYDGTKLVCTTGTSLNLFTMDKSLEHAWDRLVPKYFMKKRLEFEEIL</sequence>
<proteinExistence type="predicted"/>
<dbReference type="InterPro" id="IPR043779">
    <property type="entry name" value="DUF5721"/>
</dbReference>
<keyword evidence="2" id="KW-1185">Reference proteome</keyword>
<accession>A0ABS7L4I8</accession>
<name>A0ABS7L4I8_9FIRM</name>
<dbReference type="Proteomes" id="UP000779049">
    <property type="component" value="Unassembled WGS sequence"/>
</dbReference>